<dbReference type="Gene3D" id="3.30.420.40">
    <property type="match status" value="2"/>
</dbReference>
<reference evidence="6" key="1">
    <citation type="submission" date="2018-07" db="EMBL/GenBank/DDBJ databases">
        <authorList>
            <person name="Quirk P.G."/>
            <person name="Krulwich T.A."/>
        </authorList>
    </citation>
    <scope>NUCLEOTIDE SEQUENCE</scope>
</reference>
<dbReference type="EMBL" id="UFQT01001180">
    <property type="protein sequence ID" value="SSX29360.1"/>
    <property type="molecule type" value="Genomic_DNA"/>
</dbReference>
<organism evidence="6">
    <name type="scientific">Culicoides sonorensis</name>
    <name type="common">Biting midge</name>
    <dbReference type="NCBI Taxonomy" id="179676"/>
    <lineage>
        <taxon>Eukaryota</taxon>
        <taxon>Metazoa</taxon>
        <taxon>Ecdysozoa</taxon>
        <taxon>Arthropoda</taxon>
        <taxon>Hexapoda</taxon>
        <taxon>Insecta</taxon>
        <taxon>Pterygota</taxon>
        <taxon>Neoptera</taxon>
        <taxon>Endopterygota</taxon>
        <taxon>Diptera</taxon>
        <taxon>Nematocera</taxon>
        <taxon>Chironomoidea</taxon>
        <taxon>Ceratopogonidae</taxon>
        <taxon>Ceratopogoninae</taxon>
        <taxon>Culicoides</taxon>
        <taxon>Monoculicoides</taxon>
    </lineage>
</organism>
<dbReference type="GO" id="GO:0005524">
    <property type="term" value="F:ATP binding"/>
    <property type="evidence" value="ECO:0007669"/>
    <property type="project" value="UniProtKB-KW"/>
</dbReference>
<keyword evidence="5" id="KW-0349">Heme</keyword>
<dbReference type="SUPFAM" id="SSF53067">
    <property type="entry name" value="Actin-like ATPase domain"/>
    <property type="match status" value="2"/>
</dbReference>
<dbReference type="PANTHER" id="PTHR11475">
    <property type="entry name" value="OXIDASE/PEROXIDASE"/>
    <property type="match status" value="1"/>
</dbReference>
<keyword evidence="5" id="KW-0408">Iron</keyword>
<dbReference type="InterPro" id="IPR037120">
    <property type="entry name" value="Haem_peroxidase_sf_animal"/>
</dbReference>
<dbReference type="Gene3D" id="3.90.640.10">
    <property type="entry name" value="Actin, Chain A, domain 4"/>
    <property type="match status" value="1"/>
</dbReference>
<dbReference type="GO" id="GO:0006979">
    <property type="term" value="P:response to oxidative stress"/>
    <property type="evidence" value="ECO:0007669"/>
    <property type="project" value="InterPro"/>
</dbReference>
<evidence type="ECO:0000313" key="6">
    <source>
        <dbReference type="EMBL" id="SSX29360.1"/>
    </source>
</evidence>
<keyword evidence="4" id="KW-0067">ATP-binding</keyword>
<sequence length="1093" mass="122415">MTTTACFGIHLGNSTGCIALNKDKIDVIANEAGDFVTPAVLTLLGDGSHVVGLPAKQQRCRNVKASAINALQALNCDVTNEDEFEKVNQQCGSNMFKDEMMLQRQSVLKLNCKSLGKTCPVVMCVPTKITDKARAKLCKAAQAVGFHVLQVITNPASACLAYDILSDPSPCNILVYRMGNFSTEATILRSEDGFLEIKHSIIEENLGGKKFSDLMVEYIAKEFYQKYKLDPNESKKTMAKLFQHAENVKHILSNMQTAHIFVESLMDGVDFSHNISRARYENLFSNILPLYRKPVEKLLEESNFKIGDINKIILCGGGMKIPKLKAEISSMFPNAKLMTGLNEDEVLAIGCVKQASIISKQWNHDLDVMEMDLNFLPTDIVLKQDGNDKEIEVFKAKSLVPSYTKFTLTVTGDKKSVTFDIFEKGTDKLLTQIGRIEVNDVPSDAKEAEFSVKLESNGIMIDFVYSYSSYTRSNYVQSPLLINGAKPPLCAAPPTSCLKSRYRTLDGTCNNLQNPAWGAANMRYNRLLTPKYADGVSAPPVSVTGQDLPNARVVSLVVFGEQDVPDPQFTLANMQWGQIITHDMSMQAGGTQSKKHTTQCCTDDGKLIGKPQAHKTCFPIVVPKNDPAFSQVGTECLNFVRTLTDLDMNCPPLHGHGQAEQLSVVTAFMDLSLVYGNNEDQNRPIRAFRGGRMIVETRNGGDWPPQTPNVTTDCDVESPQEICYLGGDVRFNQNPGLTIFQIMLLREHNRIADTLAKLNPHWDDETIFQESRRINVAQVQHINYYEWLPLFLGTENMLKNRLIYKTHAGSYVNDYDPTVDPSVLNSHATAAFRYFHSQIEGRLDLISEARSRAGSLRLSDWFNRPAILEAGDNYDFLSRGMGTQPEELTDINFDAEIKHFLFRRGRPFGSDLRSLDIQRNRDHGLASYNDFREFCGLRRGHAWEDFLDLISPKDLENLKTLYASPEDVDLTVGGSLEAHVSGALAGPTFLCILTEQFYRTRVGDRFFYERGDKEIAFTRPQLQEIRKASIARIMCDNGNDIHMMQPRAFLRIADNNQLVPCSSIPAIDLSMWQDTAIPAHIGQTYHNLYSFKK</sequence>
<dbReference type="VEuPathDB" id="VectorBase:CSON001193"/>
<dbReference type="AlphaFoldDB" id="A0A336MHC5"/>
<dbReference type="CDD" id="cd09823">
    <property type="entry name" value="peroxinectin_like"/>
    <property type="match status" value="1"/>
</dbReference>
<dbReference type="Gene3D" id="3.30.30.30">
    <property type="match status" value="1"/>
</dbReference>
<dbReference type="Pfam" id="PF03098">
    <property type="entry name" value="An_peroxidase"/>
    <property type="match status" value="1"/>
</dbReference>
<evidence type="ECO:0000256" key="4">
    <source>
        <dbReference type="ARBA" id="ARBA00022840"/>
    </source>
</evidence>
<dbReference type="InterPro" id="IPR043129">
    <property type="entry name" value="ATPase_NBD"/>
</dbReference>
<name>A0A336MHC5_CULSO</name>
<dbReference type="PRINTS" id="PR00457">
    <property type="entry name" value="ANPEROXIDASE"/>
</dbReference>
<keyword evidence="5" id="KW-0479">Metal-binding</keyword>
<keyword evidence="3" id="KW-0547">Nucleotide-binding</keyword>
<keyword evidence="2" id="KW-0560">Oxidoreductase</keyword>
<evidence type="ECO:0000256" key="3">
    <source>
        <dbReference type="ARBA" id="ARBA00022741"/>
    </source>
</evidence>
<proteinExistence type="inferred from homology"/>
<comment type="similarity">
    <text evidence="1">Belongs to the heat shock protein 70 family.</text>
</comment>
<dbReference type="InterPro" id="IPR010255">
    <property type="entry name" value="Haem_peroxidase_sf"/>
</dbReference>
<evidence type="ECO:0000256" key="2">
    <source>
        <dbReference type="ARBA" id="ARBA00022559"/>
    </source>
</evidence>
<evidence type="ECO:0000256" key="1">
    <source>
        <dbReference type="ARBA" id="ARBA00007381"/>
    </source>
</evidence>
<dbReference type="PANTHER" id="PTHR11475:SF86">
    <property type="entry name" value="PEROXIDASE"/>
    <property type="match status" value="1"/>
</dbReference>
<dbReference type="GO" id="GO:0004601">
    <property type="term" value="F:peroxidase activity"/>
    <property type="evidence" value="ECO:0007669"/>
    <property type="project" value="UniProtKB-KW"/>
</dbReference>
<dbReference type="GO" id="GO:0140662">
    <property type="term" value="F:ATP-dependent protein folding chaperone"/>
    <property type="evidence" value="ECO:0007669"/>
    <property type="project" value="InterPro"/>
</dbReference>
<dbReference type="FunFam" id="3.90.640.10:FF:000021">
    <property type="entry name" value="Heat shock protein 14"/>
    <property type="match status" value="1"/>
</dbReference>
<protein>
    <submittedName>
        <fullName evidence="6">CSON001193 protein</fullName>
    </submittedName>
</protein>
<dbReference type="SUPFAM" id="SSF48113">
    <property type="entry name" value="Heme-dependent peroxidases"/>
    <property type="match status" value="1"/>
</dbReference>
<dbReference type="PROSITE" id="PS50292">
    <property type="entry name" value="PEROXIDASE_3"/>
    <property type="match status" value="1"/>
</dbReference>
<dbReference type="InterPro" id="IPR013126">
    <property type="entry name" value="Hsp_70_fam"/>
</dbReference>
<dbReference type="Pfam" id="PF00012">
    <property type="entry name" value="HSP70"/>
    <property type="match status" value="1"/>
</dbReference>
<accession>A0A336MHC5</accession>
<dbReference type="FunFam" id="1.10.640.10:FF:000009">
    <property type="entry name" value="Peroxidase, isoform B"/>
    <property type="match status" value="1"/>
</dbReference>
<dbReference type="GO" id="GO:0046872">
    <property type="term" value="F:metal ion binding"/>
    <property type="evidence" value="ECO:0007669"/>
    <property type="project" value="UniProtKB-KW"/>
</dbReference>
<dbReference type="Gene3D" id="1.10.640.10">
    <property type="entry name" value="Haem peroxidase domain superfamily, animal type"/>
    <property type="match status" value="1"/>
</dbReference>
<dbReference type="GO" id="GO:0020037">
    <property type="term" value="F:heme binding"/>
    <property type="evidence" value="ECO:0007669"/>
    <property type="project" value="InterPro"/>
</dbReference>
<dbReference type="InterPro" id="IPR019791">
    <property type="entry name" value="Haem_peroxidase_animal"/>
</dbReference>
<feature type="binding site" description="axial binding residue" evidence="5">
    <location>
        <position position="836"/>
    </location>
    <ligand>
        <name>heme b</name>
        <dbReference type="ChEBI" id="CHEBI:60344"/>
    </ligand>
    <ligandPart>
        <name>Fe</name>
        <dbReference type="ChEBI" id="CHEBI:18248"/>
    </ligandPart>
</feature>
<evidence type="ECO:0000256" key="5">
    <source>
        <dbReference type="PIRSR" id="PIRSR619791-2"/>
    </source>
</evidence>
<gene>
    <name evidence="6" type="primary">CSON001193</name>
</gene>
<keyword evidence="2" id="KW-0575">Peroxidase</keyword>